<protein>
    <submittedName>
        <fullName evidence="5">Core protein</fullName>
    </submittedName>
</protein>
<reference evidence="3 4" key="2">
    <citation type="submission" date="2018-08" db="EMBL/GenBank/DDBJ databases">
        <authorList>
            <person name="Laetsch R D."/>
            <person name="Stevens L."/>
            <person name="Kumar S."/>
            <person name="Blaxter L. M."/>
        </authorList>
    </citation>
    <scope>NUCLEOTIDE SEQUENCE [LARGE SCALE GENOMIC DNA]</scope>
</reference>
<evidence type="ECO:0000256" key="1">
    <source>
        <dbReference type="SAM" id="MobiDB-lite"/>
    </source>
</evidence>
<feature type="compositionally biased region" description="Basic residues" evidence="1">
    <location>
        <begin position="57"/>
        <end position="75"/>
    </location>
</feature>
<feature type="compositionally biased region" description="Basic residues" evidence="1">
    <location>
        <begin position="1"/>
        <end position="18"/>
    </location>
</feature>
<gene>
    <name evidence="3" type="ORF">NOO_LOCUS8254</name>
</gene>
<keyword evidence="4" id="KW-1185">Reference proteome</keyword>
<organism evidence="5">
    <name type="scientific">Onchocerca ochengi</name>
    <name type="common">Filarial nematode worm</name>
    <dbReference type="NCBI Taxonomy" id="42157"/>
    <lineage>
        <taxon>Eukaryota</taxon>
        <taxon>Metazoa</taxon>
        <taxon>Ecdysozoa</taxon>
        <taxon>Nematoda</taxon>
        <taxon>Chromadorea</taxon>
        <taxon>Rhabditida</taxon>
        <taxon>Spirurina</taxon>
        <taxon>Spiruromorpha</taxon>
        <taxon>Filarioidea</taxon>
        <taxon>Onchocercidae</taxon>
        <taxon>Onchocerca</taxon>
    </lineage>
</organism>
<reference evidence="5" key="1">
    <citation type="submission" date="2016-06" db="UniProtKB">
        <authorList>
            <consortium name="WormBaseParasite"/>
        </authorList>
    </citation>
    <scope>IDENTIFICATION</scope>
</reference>
<keyword evidence="2" id="KW-0812">Transmembrane</keyword>
<dbReference type="Proteomes" id="UP000271087">
    <property type="component" value="Unassembled WGS sequence"/>
</dbReference>
<dbReference type="EMBL" id="UYRW01003358">
    <property type="protein sequence ID" value="VDK88783.1"/>
    <property type="molecule type" value="Genomic_DNA"/>
</dbReference>
<sequence length="109" mass="12652">MPAPKRRPKPRAIRRVPVVRRTVQPVIRRRSPSRSSSSSRSRSFTISTNSSQSSRSNSRKYKRSHKRRNSHRLRRLSNSVIPLYGTSGTVIVGYVRPCRSGVKLWYLIY</sequence>
<feature type="compositionally biased region" description="Low complexity" evidence="1">
    <location>
        <begin position="33"/>
        <end position="56"/>
    </location>
</feature>
<dbReference type="OrthoDB" id="5875985at2759"/>
<proteinExistence type="predicted"/>
<name>A0A182EJG9_ONCOC</name>
<dbReference type="WBParaSite" id="nOo.2.0.1.t08254-RA">
    <property type="protein sequence ID" value="nOo.2.0.1.t08254-RA"/>
    <property type="gene ID" value="nOo.2.0.1.g08254"/>
</dbReference>
<evidence type="ECO:0000313" key="4">
    <source>
        <dbReference type="Proteomes" id="UP000271087"/>
    </source>
</evidence>
<evidence type="ECO:0000313" key="5">
    <source>
        <dbReference type="WBParaSite" id="nOo.2.0.1.t08254-RA"/>
    </source>
</evidence>
<keyword evidence="2" id="KW-1133">Transmembrane helix</keyword>
<keyword evidence="2" id="KW-0472">Membrane</keyword>
<evidence type="ECO:0000313" key="3">
    <source>
        <dbReference type="EMBL" id="VDK88783.1"/>
    </source>
</evidence>
<accession>A0A182EJG9</accession>
<evidence type="ECO:0000256" key="2">
    <source>
        <dbReference type="SAM" id="Phobius"/>
    </source>
</evidence>
<feature type="transmembrane region" description="Helical" evidence="2">
    <location>
        <begin position="76"/>
        <end position="95"/>
    </location>
</feature>
<dbReference type="AlphaFoldDB" id="A0A182EJG9"/>
<feature type="region of interest" description="Disordered" evidence="1">
    <location>
        <begin position="1"/>
        <end position="75"/>
    </location>
</feature>